<gene>
    <name evidence="1" type="ORF">HNQ80_001175</name>
</gene>
<organism evidence="1 2">
    <name type="scientific">Anaerosolibacter carboniphilus</name>
    <dbReference type="NCBI Taxonomy" id="1417629"/>
    <lineage>
        <taxon>Bacteria</taxon>
        <taxon>Bacillati</taxon>
        <taxon>Bacillota</taxon>
        <taxon>Clostridia</taxon>
        <taxon>Peptostreptococcales</taxon>
        <taxon>Thermotaleaceae</taxon>
        <taxon>Anaerosolibacter</taxon>
    </lineage>
</organism>
<proteinExistence type="predicted"/>
<accession>A0A841KNS6</accession>
<name>A0A841KNS6_9FIRM</name>
<reference evidence="1 2" key="1">
    <citation type="submission" date="2020-08" db="EMBL/GenBank/DDBJ databases">
        <title>Genomic Encyclopedia of Type Strains, Phase IV (KMG-IV): sequencing the most valuable type-strain genomes for metagenomic binning, comparative biology and taxonomic classification.</title>
        <authorList>
            <person name="Goeker M."/>
        </authorList>
    </citation>
    <scope>NUCLEOTIDE SEQUENCE [LARGE SCALE GENOMIC DNA]</scope>
    <source>
        <strain evidence="1 2">DSM 103526</strain>
    </source>
</reference>
<dbReference type="EMBL" id="JACHEN010000005">
    <property type="protein sequence ID" value="MBB6215086.1"/>
    <property type="molecule type" value="Genomic_DNA"/>
</dbReference>
<protein>
    <submittedName>
        <fullName evidence="1">Ribosome maturation factor RimP</fullName>
    </submittedName>
</protein>
<sequence length="61" mass="7151">MEEQKMIQDSLEHILEGKMGCKVEVVDIQRQDNKYLVQVDIKRKGKIVRLQKPISIWALSN</sequence>
<comment type="caution">
    <text evidence="1">The sequence shown here is derived from an EMBL/GenBank/DDBJ whole genome shotgun (WGS) entry which is preliminary data.</text>
</comment>
<dbReference type="RefSeq" id="WP_184309061.1">
    <property type="nucleotide sequence ID" value="NZ_JACHEN010000005.1"/>
</dbReference>
<dbReference type="Proteomes" id="UP000579281">
    <property type="component" value="Unassembled WGS sequence"/>
</dbReference>
<dbReference type="AlphaFoldDB" id="A0A841KNS6"/>
<evidence type="ECO:0000313" key="2">
    <source>
        <dbReference type="Proteomes" id="UP000579281"/>
    </source>
</evidence>
<evidence type="ECO:0000313" key="1">
    <source>
        <dbReference type="EMBL" id="MBB6215086.1"/>
    </source>
</evidence>
<keyword evidence="2" id="KW-1185">Reference proteome</keyword>